<comment type="caution">
    <text evidence="1">The sequence shown here is derived from an EMBL/GenBank/DDBJ whole genome shotgun (WGS) entry which is preliminary data.</text>
</comment>
<dbReference type="OrthoDB" id="10462500at2759"/>
<accession>A0A7J9C5F1</accession>
<keyword evidence="2" id="KW-1185">Reference proteome</keyword>
<evidence type="ECO:0000313" key="2">
    <source>
        <dbReference type="Proteomes" id="UP000593579"/>
    </source>
</evidence>
<dbReference type="Proteomes" id="UP000593579">
    <property type="component" value="Unassembled WGS sequence"/>
</dbReference>
<evidence type="ECO:0000313" key="1">
    <source>
        <dbReference type="EMBL" id="MBA0743659.1"/>
    </source>
</evidence>
<sequence>VFYLLRTRFSYKYEQGQVRLFKSGNHIHWLLKALSPEDMPPQIETQDLVATMEGSPSADFLRREVGLGSSNSGGIVPGMSMLGFRLELSPNSEESPMGSQSLRSASPPRICEHLALVGFEFS</sequence>
<dbReference type="AlphaFoldDB" id="A0A7J9C5F1"/>
<feature type="non-terminal residue" evidence="1">
    <location>
        <position position="122"/>
    </location>
</feature>
<dbReference type="EMBL" id="JABEZY010000008">
    <property type="protein sequence ID" value="MBA0743659.1"/>
    <property type="molecule type" value="Genomic_DNA"/>
</dbReference>
<name>A0A7J9C5F1_GOSGO</name>
<proteinExistence type="predicted"/>
<feature type="non-terminal residue" evidence="1">
    <location>
        <position position="1"/>
    </location>
</feature>
<reference evidence="1 2" key="1">
    <citation type="journal article" date="2019" name="Genome Biol. Evol.">
        <title>Insights into the evolution of the New World diploid cottons (Gossypium, subgenus Houzingenia) based on genome sequencing.</title>
        <authorList>
            <person name="Grover C.E."/>
            <person name="Arick M.A. 2nd"/>
            <person name="Thrash A."/>
            <person name="Conover J.L."/>
            <person name="Sanders W.S."/>
            <person name="Peterson D.G."/>
            <person name="Frelichowski J.E."/>
            <person name="Scheffler J.A."/>
            <person name="Scheffler B.E."/>
            <person name="Wendel J.F."/>
        </authorList>
    </citation>
    <scope>NUCLEOTIDE SEQUENCE [LARGE SCALE GENOMIC DNA]</scope>
    <source>
        <strain evidence="1">5</strain>
        <tissue evidence="1">Leaf</tissue>
    </source>
</reference>
<organism evidence="1 2">
    <name type="scientific">Gossypium gossypioides</name>
    <name type="common">Mexican cotton</name>
    <name type="synonym">Selera gossypioides</name>
    <dbReference type="NCBI Taxonomy" id="34282"/>
    <lineage>
        <taxon>Eukaryota</taxon>
        <taxon>Viridiplantae</taxon>
        <taxon>Streptophyta</taxon>
        <taxon>Embryophyta</taxon>
        <taxon>Tracheophyta</taxon>
        <taxon>Spermatophyta</taxon>
        <taxon>Magnoliopsida</taxon>
        <taxon>eudicotyledons</taxon>
        <taxon>Gunneridae</taxon>
        <taxon>Pentapetalae</taxon>
        <taxon>rosids</taxon>
        <taxon>malvids</taxon>
        <taxon>Malvales</taxon>
        <taxon>Malvaceae</taxon>
        <taxon>Malvoideae</taxon>
        <taxon>Gossypium</taxon>
    </lineage>
</organism>
<protein>
    <submittedName>
        <fullName evidence="1">Uncharacterized protein</fullName>
    </submittedName>
</protein>
<gene>
    <name evidence="1" type="ORF">Gogos_006321</name>
</gene>